<comment type="similarity">
    <text evidence="7">Belongs to the TatC family.</text>
</comment>
<evidence type="ECO:0000256" key="6">
    <source>
        <dbReference type="ARBA" id="ARBA00023136"/>
    </source>
</evidence>
<comment type="subunit">
    <text evidence="7">The Tat system comprises two distinct complexes: a TatABC complex, containing multiple copies of TatA, TatB and TatC subunits, and a separate TatA complex, containing only TatA subunits. Substrates initially bind to the TatABC complex, which probably triggers association of the separate TatA complex to form the active translocon.</text>
</comment>
<organism evidence="9 10">
    <name type="scientific">Psychromicrobium silvestre</name>
    <dbReference type="NCBI Taxonomy" id="1645614"/>
    <lineage>
        <taxon>Bacteria</taxon>
        <taxon>Bacillati</taxon>
        <taxon>Actinomycetota</taxon>
        <taxon>Actinomycetes</taxon>
        <taxon>Micrococcales</taxon>
        <taxon>Micrococcaceae</taxon>
        <taxon>Psychromicrobium</taxon>
    </lineage>
</organism>
<keyword evidence="3 7" id="KW-0653">Protein transport</keyword>
<evidence type="ECO:0000256" key="8">
    <source>
        <dbReference type="SAM" id="MobiDB-lite"/>
    </source>
</evidence>
<feature type="transmembrane region" description="Helical" evidence="7">
    <location>
        <begin position="205"/>
        <end position="222"/>
    </location>
</feature>
<protein>
    <recommendedName>
        <fullName evidence="7">Sec-independent protein translocase protein TatC</fullName>
    </recommendedName>
</protein>
<gene>
    <name evidence="7" type="primary">tatC</name>
    <name evidence="9" type="ORF">FHU41_000492</name>
</gene>
<name>A0A7Y9LRI4_9MICC</name>
<dbReference type="GO" id="GO:0009977">
    <property type="term" value="F:proton motive force dependent protein transmembrane transporter activity"/>
    <property type="evidence" value="ECO:0007669"/>
    <property type="project" value="TreeGrafter"/>
</dbReference>
<dbReference type="PANTHER" id="PTHR30371">
    <property type="entry name" value="SEC-INDEPENDENT PROTEIN TRANSLOCASE PROTEIN TATC"/>
    <property type="match status" value="1"/>
</dbReference>
<keyword evidence="2 7" id="KW-0812">Transmembrane</keyword>
<evidence type="ECO:0000256" key="2">
    <source>
        <dbReference type="ARBA" id="ARBA00022692"/>
    </source>
</evidence>
<dbReference type="PRINTS" id="PR01840">
    <property type="entry name" value="TATCFAMILY"/>
</dbReference>
<evidence type="ECO:0000256" key="5">
    <source>
        <dbReference type="ARBA" id="ARBA00023010"/>
    </source>
</evidence>
<keyword evidence="4 7" id="KW-1133">Transmembrane helix</keyword>
<keyword evidence="6 7" id="KW-0472">Membrane</keyword>
<evidence type="ECO:0000256" key="1">
    <source>
        <dbReference type="ARBA" id="ARBA00004141"/>
    </source>
</evidence>
<keyword evidence="7" id="KW-1003">Cell membrane</keyword>
<comment type="caution">
    <text evidence="9">The sequence shown here is derived from an EMBL/GenBank/DDBJ whole genome shotgun (WGS) entry which is preliminary data.</text>
</comment>
<dbReference type="AlphaFoldDB" id="A0A7Y9LRI4"/>
<evidence type="ECO:0000256" key="4">
    <source>
        <dbReference type="ARBA" id="ARBA00022989"/>
    </source>
</evidence>
<dbReference type="Pfam" id="PF00902">
    <property type="entry name" value="TatC"/>
    <property type="match status" value="1"/>
</dbReference>
<comment type="function">
    <text evidence="7">Part of the twin-arginine translocation (Tat) system that transports large folded proteins containing a characteristic twin-arginine motif in their signal peptide across membranes. Together with TatB, TatC is part of a receptor directly interacting with Tat signal peptides.</text>
</comment>
<evidence type="ECO:0000256" key="7">
    <source>
        <dbReference type="HAMAP-Rule" id="MF_00902"/>
    </source>
</evidence>
<feature type="region of interest" description="Disordered" evidence="8">
    <location>
        <begin position="259"/>
        <end position="280"/>
    </location>
</feature>
<dbReference type="GO" id="GO:0043953">
    <property type="term" value="P:protein transport by the Tat complex"/>
    <property type="evidence" value="ECO:0007669"/>
    <property type="project" value="UniProtKB-UniRule"/>
</dbReference>
<accession>A0A7Y9LRI4</accession>
<keyword evidence="7" id="KW-0813">Transport</keyword>
<dbReference type="GO" id="GO:0065002">
    <property type="term" value="P:intracellular protein transmembrane transport"/>
    <property type="evidence" value="ECO:0007669"/>
    <property type="project" value="TreeGrafter"/>
</dbReference>
<evidence type="ECO:0000256" key="3">
    <source>
        <dbReference type="ARBA" id="ARBA00022927"/>
    </source>
</evidence>
<reference evidence="9 10" key="1">
    <citation type="submission" date="2020-07" db="EMBL/GenBank/DDBJ databases">
        <title>Sequencing the genomes of 1000 actinobacteria strains.</title>
        <authorList>
            <person name="Klenk H.-P."/>
        </authorList>
    </citation>
    <scope>NUCLEOTIDE SEQUENCE [LARGE SCALE GENOMIC DNA]</scope>
    <source>
        <strain evidence="9 10">DSM 102047</strain>
    </source>
</reference>
<dbReference type="HAMAP" id="MF_00902">
    <property type="entry name" value="TatC"/>
    <property type="match status" value="1"/>
</dbReference>
<dbReference type="EMBL" id="JACBYQ010000001">
    <property type="protein sequence ID" value="NYE94271.1"/>
    <property type="molecule type" value="Genomic_DNA"/>
</dbReference>
<comment type="subcellular location">
    <subcellularLocation>
        <location evidence="7">Cell membrane</location>
        <topology evidence="7">Multi-pass membrane protein</topology>
    </subcellularLocation>
    <subcellularLocation>
        <location evidence="1">Membrane</location>
        <topology evidence="1">Multi-pass membrane protein</topology>
    </subcellularLocation>
</comment>
<feature type="transmembrane region" description="Helical" evidence="7">
    <location>
        <begin position="119"/>
        <end position="140"/>
    </location>
</feature>
<dbReference type="GO" id="GO:0033281">
    <property type="term" value="C:TAT protein transport complex"/>
    <property type="evidence" value="ECO:0007669"/>
    <property type="project" value="UniProtKB-UniRule"/>
</dbReference>
<feature type="transmembrane region" description="Helical" evidence="7">
    <location>
        <begin position="169"/>
        <end position="193"/>
    </location>
</feature>
<feature type="transmembrane region" description="Helical" evidence="7">
    <location>
        <begin position="28"/>
        <end position="46"/>
    </location>
</feature>
<feature type="transmembrane region" description="Helical" evidence="7">
    <location>
        <begin position="86"/>
        <end position="107"/>
    </location>
</feature>
<sequence length="280" mass="30814">MALFKGRTSNPEGRMSLKSHLVELRNRLIKSAIALLLGAIAGWLLYDPLFAAISEPIKRIAHEKGFDAKITFGGITTGFDLHLQGAFFIGAIVSSPIWIYQIWAFIVPGLNAKERRYTFGFMFAAIPLFAAGLYCGWWVMPNVVHALMSFTPNDSSAANYIQAGDYITFIMQLILFMGIAFLVPVVLVGVNMAGVLRGKTMFKSWRFTVLGVTLVSAMAAPGNDAFTMFLLAGPLLVLYFGAMGLCVLLDRRRDRRRAKQAQETEETADSATSLGDLENL</sequence>
<keyword evidence="10" id="KW-1185">Reference proteome</keyword>
<feature type="transmembrane region" description="Helical" evidence="7">
    <location>
        <begin position="228"/>
        <end position="249"/>
    </location>
</feature>
<evidence type="ECO:0000313" key="9">
    <source>
        <dbReference type="EMBL" id="NYE94271.1"/>
    </source>
</evidence>
<proteinExistence type="inferred from homology"/>
<dbReference type="Proteomes" id="UP000521748">
    <property type="component" value="Unassembled WGS sequence"/>
</dbReference>
<dbReference type="NCBIfam" id="TIGR00945">
    <property type="entry name" value="tatC"/>
    <property type="match status" value="1"/>
</dbReference>
<keyword evidence="5 7" id="KW-0811">Translocation</keyword>
<evidence type="ECO:0000313" key="10">
    <source>
        <dbReference type="Proteomes" id="UP000521748"/>
    </source>
</evidence>
<dbReference type="PANTHER" id="PTHR30371:SF0">
    <property type="entry name" value="SEC-INDEPENDENT PROTEIN TRANSLOCASE PROTEIN TATC, CHLOROPLASTIC-RELATED"/>
    <property type="match status" value="1"/>
</dbReference>
<dbReference type="InterPro" id="IPR002033">
    <property type="entry name" value="TatC"/>
</dbReference>